<evidence type="ECO:0000313" key="1">
    <source>
        <dbReference type="EMBL" id="QFG50728.1"/>
    </source>
</evidence>
<accession>A0A5P5ZHA2</accession>
<dbReference type="GeneID" id="78211595"/>
<reference evidence="1 2" key="1">
    <citation type="submission" date="2019-09" db="EMBL/GenBank/DDBJ databases">
        <title>Genome sequencing of Lactobacillus acetotolerans.</title>
        <authorList>
            <person name="Kim K."/>
        </authorList>
    </citation>
    <scope>NUCLEOTIDE SEQUENCE [LARGE SCALE GENOMIC DNA]</scope>
    <source>
        <strain evidence="1 2">LA749</strain>
    </source>
</reference>
<dbReference type="RefSeq" id="WP_056970329.1">
    <property type="nucleotide sequence ID" value="NZ_CP044496.1"/>
</dbReference>
<dbReference type="Proteomes" id="UP000325393">
    <property type="component" value="Chromosome"/>
</dbReference>
<sequence length="265" mass="30222">MKEENVTTVARNSKLLPLSKIVSTSKFQKISYHSDNIGSLALEDENISYTSTGTLIDFLTRMIVLNDNNALGISLRGLAEMANKQQKAEYLYKAAMFKTLTKDTEIDELNDDVFNLGLDICAWEQAIRGGHYVSPQAYPNETTIIHYKIMLKRAKAYLEKIGNIIRTGYVSATKNGLISGDGDYLSPDTLIDFKVSKFTTMQPNWVRQLFLYRVLLRDELVSPDQIKKLMIYNPRRDEGFLLDLTQINPNILDFVKTQAEKRSLY</sequence>
<organism evidence="1 2">
    <name type="scientific">Lactobacillus acetotolerans</name>
    <dbReference type="NCBI Taxonomy" id="1600"/>
    <lineage>
        <taxon>Bacteria</taxon>
        <taxon>Bacillati</taxon>
        <taxon>Bacillota</taxon>
        <taxon>Bacilli</taxon>
        <taxon>Lactobacillales</taxon>
        <taxon>Lactobacillaceae</taxon>
        <taxon>Lactobacillus</taxon>
    </lineage>
</organism>
<dbReference type="AlphaFoldDB" id="A0A5P5ZHA2"/>
<evidence type="ECO:0000313" key="2">
    <source>
        <dbReference type="Proteomes" id="UP000325393"/>
    </source>
</evidence>
<proteinExistence type="predicted"/>
<name>A0A5P5ZHA2_9LACO</name>
<dbReference type="EMBL" id="CP044496">
    <property type="protein sequence ID" value="QFG50728.1"/>
    <property type="molecule type" value="Genomic_DNA"/>
</dbReference>
<gene>
    <name evidence="1" type="ORF">LA749_01225</name>
</gene>
<protein>
    <submittedName>
        <fullName evidence="1">Uncharacterized protein</fullName>
    </submittedName>
</protein>